<reference evidence="2 3" key="1">
    <citation type="submission" date="2018-11" db="EMBL/GenBank/DDBJ databases">
        <authorList>
            <person name="Li F."/>
        </authorList>
    </citation>
    <scope>NUCLEOTIDE SEQUENCE [LARGE SCALE GENOMIC DNA]</scope>
    <source>
        <strain evidence="2 3">Gsoil 097</strain>
    </source>
</reference>
<protein>
    <submittedName>
        <fullName evidence="2">Hydrolase</fullName>
    </submittedName>
</protein>
<name>A0A3N0CDB1_9ACTN</name>
<dbReference type="EMBL" id="RJSE01000008">
    <property type="protein sequence ID" value="RNL61036.1"/>
    <property type="molecule type" value="Genomic_DNA"/>
</dbReference>
<accession>A0A3N0CDB1</accession>
<comment type="caution">
    <text evidence="2">The sequence shown here is derived from an EMBL/GenBank/DDBJ whole genome shotgun (WGS) entry which is preliminary data.</text>
</comment>
<evidence type="ECO:0000313" key="3">
    <source>
        <dbReference type="Proteomes" id="UP000267128"/>
    </source>
</evidence>
<organism evidence="2 3">
    <name type="scientific">Nocardioides marmoriginsengisoli</name>
    <dbReference type="NCBI Taxonomy" id="661483"/>
    <lineage>
        <taxon>Bacteria</taxon>
        <taxon>Bacillati</taxon>
        <taxon>Actinomycetota</taxon>
        <taxon>Actinomycetes</taxon>
        <taxon>Propionibacteriales</taxon>
        <taxon>Nocardioidaceae</taxon>
        <taxon>Nocardioides</taxon>
    </lineage>
</organism>
<proteinExistence type="predicted"/>
<dbReference type="SUPFAM" id="SSF55486">
    <property type="entry name" value="Metalloproteases ('zincins'), catalytic domain"/>
    <property type="match status" value="1"/>
</dbReference>
<gene>
    <name evidence="2" type="ORF">EFK50_16760</name>
</gene>
<dbReference type="InterPro" id="IPR018766">
    <property type="entry name" value="Zinicin_2"/>
</dbReference>
<dbReference type="Proteomes" id="UP000267128">
    <property type="component" value="Unassembled WGS sequence"/>
</dbReference>
<dbReference type="AlphaFoldDB" id="A0A3N0CDB1"/>
<keyword evidence="3" id="KW-1185">Reference proteome</keyword>
<dbReference type="PANTHER" id="PTHR39420:SF2">
    <property type="entry name" value="HYDROLASE"/>
    <property type="match status" value="1"/>
</dbReference>
<evidence type="ECO:0000313" key="2">
    <source>
        <dbReference type="EMBL" id="RNL61036.1"/>
    </source>
</evidence>
<dbReference type="InterPro" id="IPR042271">
    <property type="entry name" value="Zinicin_2_N"/>
</dbReference>
<keyword evidence="2" id="KW-0378">Hydrolase</keyword>
<feature type="region of interest" description="Disordered" evidence="1">
    <location>
        <begin position="1"/>
        <end position="29"/>
    </location>
</feature>
<dbReference type="OrthoDB" id="8478472at2"/>
<dbReference type="Gene3D" id="1.20.150.30">
    <property type="entry name" value="Zincin-like metallopeptidase, N-terminal domain"/>
    <property type="match status" value="1"/>
</dbReference>
<dbReference type="NCBIfam" id="TIGR03624">
    <property type="entry name" value="putative hydrolase"/>
    <property type="match status" value="1"/>
</dbReference>
<evidence type="ECO:0000256" key="1">
    <source>
        <dbReference type="SAM" id="MobiDB-lite"/>
    </source>
</evidence>
<dbReference type="Pfam" id="PF10103">
    <property type="entry name" value="Zincin_2"/>
    <property type="match status" value="1"/>
</dbReference>
<dbReference type="PANTHER" id="PTHR39420">
    <property type="match status" value="1"/>
</dbReference>
<dbReference type="GO" id="GO:0016787">
    <property type="term" value="F:hydrolase activity"/>
    <property type="evidence" value="ECO:0007669"/>
    <property type="project" value="UniProtKB-KW"/>
</dbReference>
<sequence>MSNDGGTGGTPENPDEQPNPFKGTPFEGLFGAGGGMPDLSNIDLNALMGQMQSLMQPYDGPVNWQLATDIARRTAAEQPDPSQDQAAQTRVADALRLADHWLDETTSLPSGITTTAAWSRAEWIEETTAVWRVLVEPVAEHVVGAMGNAIPEEARAMAGPLIGMISQAGGAMFGSQVGQALGGLSADVLTASDIGLPLGPAGKAALLPHNVAEFARGLDVSEDDVLLYLALREAAHQRLFAHVPWLRQHLLSAVEDFGRGVTIDISGIEESLGSIDPSNPEAITEAINSGLFEPKQQPSQTAALARLETTLALVEGWVDEVVGQATGARMPSAGKLQEAIRRRRAAGGPAEETFAALVGLELRPRRLRDASALWGSLRTRQGHDGRDAVWAHPDLLPTAADLDDPLGFREDLGTVEALDEDEFDKALADLLDGETPTDGRPEGSPE</sequence>
<dbReference type="RefSeq" id="WP_123228752.1">
    <property type="nucleotide sequence ID" value="NZ_RJSE01000008.1"/>
</dbReference>